<dbReference type="SMART" id="SM01029">
    <property type="entry name" value="BetaGal_dom2"/>
    <property type="match status" value="1"/>
</dbReference>
<dbReference type="Pfam" id="PF21467">
    <property type="entry name" value="BetaGal_gal-bd"/>
    <property type="match status" value="1"/>
</dbReference>
<organism evidence="6 7">
    <name type="scientific">Candidatus Fervidibacter sacchari</name>
    <dbReference type="NCBI Taxonomy" id="1448929"/>
    <lineage>
        <taxon>Bacteria</taxon>
        <taxon>Candidatus Fervidibacterota</taxon>
        <taxon>Candidatus Fervidibacter</taxon>
    </lineage>
</organism>
<evidence type="ECO:0000256" key="3">
    <source>
        <dbReference type="ARBA" id="ARBA00023295"/>
    </source>
</evidence>
<accession>A0ABT2ELT1</accession>
<gene>
    <name evidence="6" type="ORF">M2350_001302</name>
</gene>
<keyword evidence="3" id="KW-0326">Glycosidase</keyword>
<comment type="caution">
    <text evidence="6">The sequence shown here is derived from an EMBL/GenBank/DDBJ whole genome shotgun (WGS) entry which is preliminary data.</text>
</comment>
<protein>
    <recommendedName>
        <fullName evidence="5">Beta-galactosidase domain-containing protein</fullName>
    </recommendedName>
</protein>
<dbReference type="InterPro" id="IPR048913">
    <property type="entry name" value="BetaGal_gal-bd"/>
</dbReference>
<dbReference type="InterPro" id="IPR008979">
    <property type="entry name" value="Galactose-bd-like_sf"/>
</dbReference>
<evidence type="ECO:0000313" key="6">
    <source>
        <dbReference type="EMBL" id="MCS3918902.1"/>
    </source>
</evidence>
<dbReference type="PANTHER" id="PTHR23421">
    <property type="entry name" value="BETA-GALACTOSIDASE RELATED"/>
    <property type="match status" value="1"/>
</dbReference>
<proteinExistence type="inferred from homology"/>
<evidence type="ECO:0000259" key="5">
    <source>
        <dbReference type="SMART" id="SM01029"/>
    </source>
</evidence>
<keyword evidence="2" id="KW-0378">Hydrolase</keyword>
<name>A0ABT2ELT1_9BACT</name>
<dbReference type="EMBL" id="JANUCP010000002">
    <property type="protein sequence ID" value="MCS3918902.1"/>
    <property type="molecule type" value="Genomic_DNA"/>
</dbReference>
<dbReference type="Gene3D" id="2.60.120.260">
    <property type="entry name" value="Galactose-binding domain-like"/>
    <property type="match status" value="3"/>
</dbReference>
<dbReference type="InterPro" id="IPR001944">
    <property type="entry name" value="Glycoside_Hdrlase_35"/>
</dbReference>
<dbReference type="InterPro" id="IPR031330">
    <property type="entry name" value="Gly_Hdrlase_35_cat"/>
</dbReference>
<dbReference type="InterPro" id="IPR018954">
    <property type="entry name" value="Betagal_dom2"/>
</dbReference>
<dbReference type="SUPFAM" id="SSF49785">
    <property type="entry name" value="Galactose-binding domain-like"/>
    <property type="match status" value="2"/>
</dbReference>
<reference evidence="6 7" key="1">
    <citation type="submission" date="2022-08" db="EMBL/GenBank/DDBJ databases">
        <title>Bacterial and archaeal communities from various locations to study Microbial Dark Matter (Phase II).</title>
        <authorList>
            <person name="Stepanauskas R."/>
        </authorList>
    </citation>
    <scope>NUCLEOTIDE SEQUENCE [LARGE SCALE GENOMIC DNA]</scope>
    <source>
        <strain evidence="6 7">PD1</strain>
    </source>
</reference>
<evidence type="ECO:0000256" key="2">
    <source>
        <dbReference type="ARBA" id="ARBA00022801"/>
    </source>
</evidence>
<dbReference type="PRINTS" id="PR00742">
    <property type="entry name" value="GLHYDRLASE35"/>
</dbReference>
<dbReference type="Proteomes" id="UP001204798">
    <property type="component" value="Unassembled WGS sequence"/>
</dbReference>
<feature type="domain" description="Beta-galactosidase" evidence="5">
    <location>
        <begin position="362"/>
        <end position="516"/>
    </location>
</feature>
<dbReference type="InterPro" id="IPR017853">
    <property type="entry name" value="GH"/>
</dbReference>
<dbReference type="SUPFAM" id="SSF51445">
    <property type="entry name" value="(Trans)glycosidases"/>
    <property type="match status" value="1"/>
</dbReference>
<comment type="similarity">
    <text evidence="1 4">Belongs to the glycosyl hydrolase 35 family.</text>
</comment>
<sequence length="1050" mass="119665">MPLLVDFDDGGGKVGMKVKPAKGLFVKPKLIRYDADCFTIENTDLFLFSGAVHYFRMPQPLWRDRLLKVKRASFIAVETYVAWNWHERKEGKFDLSDLDAYLSLAQEFGFYTIVRPGPYICSEWDIGGFPRWLPQKRFPFRTDHPDSIAWSDHWYAAVMPVIARHQITKGGRVILVQLENEYDYSGLPDDVMHRYLTELYKSALKHGIEVPMFTCWTRVARRNDDEVMARIFDTCNFYTGWNFEWTKDALAKLREEEPDSPLMVTELQGGWFTQFGDALLSHQRDDLSPAQCNALTKYLIAHGLSALNYYMLFGGTNFDYWGARHITTTYDYAAPIREPGGLWDKYYTVKLIGDFLRCFGADLVRAKPNHEVVRSDNEAMRVFARVHNDHGYLFAWNLTPEWQKAKISVTLPNGEKVACDEPVVLPPRDLKILPVNFPVGARKVALTTLEVQSVVKVGSKWVMVVYGDIAPDGTPYQIRFADGFELRGNLKECDEVINIGDDLQIIVITRQRAGRTWRIEPENLPALEMLKPDTHHGLIVSDAYLLREVTVSEERVECAFEIVPGKTNFLALLPELPKSVSVDGEEIEFEVDERKGCVKFVVEAEQMPVDFVPISSLKWRSEPVNAKDGKVAKRTKDKSLFTTIAPLDDMNWHENGFYRYETEFVWDGKAEALLLTSYAPDPKLVLLNGRVIPEASNNFRSVQVPLKIYARKGRNTLTVLYEQPGRPNGGPGMNELKGIAGAILIDERATELSEWRMKKTELIDESAPEIHPEFEDASWTKVRVGHGHQPEIGVRECAWFRTEFILDEIEPDLALLFEGVDDNAWVWLNGQKIGEHFGWDEPFVLPIAKAAKVGRNVLVVGVENKDGPGGIYAPVRLVRTSQLVQLTQWKVAKGLTGEHENWHSNKASDRSWRKIFVGQKPPAREGSIIWYRARFTVPKVENWNIPWRLVLHASGDGNIWLNGIHIGRYQEQGPQCEFYLPECWLKFDGENLLAIALWSTEGVPTITALRVEPYDEFAVKQVKISFIVGHGSRCAEFFGRAGARLSEVQS</sequence>
<keyword evidence="7" id="KW-1185">Reference proteome</keyword>
<evidence type="ECO:0000256" key="1">
    <source>
        <dbReference type="ARBA" id="ARBA00009809"/>
    </source>
</evidence>
<dbReference type="Pfam" id="PF01301">
    <property type="entry name" value="Glyco_hydro_35"/>
    <property type="match status" value="1"/>
</dbReference>
<evidence type="ECO:0000256" key="4">
    <source>
        <dbReference type="RuleBase" id="RU003679"/>
    </source>
</evidence>
<dbReference type="RefSeq" id="WP_259094964.1">
    <property type="nucleotide sequence ID" value="NZ_CP130454.1"/>
</dbReference>
<evidence type="ECO:0000313" key="7">
    <source>
        <dbReference type="Proteomes" id="UP001204798"/>
    </source>
</evidence>
<dbReference type="Gene3D" id="3.20.20.80">
    <property type="entry name" value="Glycosidases"/>
    <property type="match status" value="1"/>
</dbReference>